<keyword evidence="13" id="KW-1185">Reference proteome</keyword>
<feature type="site" description="Increases nucleophilicity of active site Cys" evidence="9">
    <location>
        <position position="428"/>
    </location>
</feature>
<dbReference type="RefSeq" id="WP_350935745.1">
    <property type="nucleotide sequence ID" value="NZ_JAYWLC010000004.1"/>
</dbReference>
<comment type="similarity">
    <text evidence="2">Belongs to the CobB/CobQ family. CobQ subfamily.</text>
</comment>
<sequence length="434" mass="45270">MNGLIISATGSGTGKTTLTLGLLRAYHRAGVGVRSFKAGPDYIDPGFHLVASGLPSANLDSWAMPEGVMARIIAGAEGADLVIAEGAMGLFDGVAQNGATARGSAADLSVLTGWPVVLVIDAGGQAQSVGAVALGFARLRPEVKIAGAVVNRVASPRHEMMVREGLAEAGIACLGCLPRLKDLEMPSRHLGLVQASERPELDAQIEAMADLVAGHLDLAALRAQAAPTRALAGAAAPLTPPGQRIAIARDQAFSFLYPHLLDGWRQAGAEIGFFSPLEDQSPDPTADCVWLPGGYPELHAGRLAGKASFLKGLRDFAQTRPVHGECGGYMVLGQGLVDKDGARHAMAGLLGLETSYAKRKMHLGYRHARLLAPIPGQAEGAALRGHEFHFSTILSQPDAPLARVTDAAGLSVVETGSRRGYVTGTFFHLIAEDI</sequence>
<organism evidence="12 13">
    <name type="scientific">Thioclava kandeliae</name>
    <dbReference type="NCBI Taxonomy" id="3070818"/>
    <lineage>
        <taxon>Bacteria</taxon>
        <taxon>Pseudomonadati</taxon>
        <taxon>Pseudomonadota</taxon>
        <taxon>Alphaproteobacteria</taxon>
        <taxon>Rhodobacterales</taxon>
        <taxon>Paracoccaceae</taxon>
        <taxon>Thioclava</taxon>
    </lineage>
</organism>
<keyword evidence="8 9" id="KW-0315">Glutamine amidotransferase</keyword>
<accession>A0ABV1SFW9</accession>
<comment type="catalytic activity">
    <reaction evidence="9">
        <text>hydrogenobyrinate + 2 L-glutamine + 2 ATP + 2 H2O = hydrogenobyrinate a,c-diamide + 2 L-glutamate + 2 ADP + 2 phosphate + 2 H(+)</text>
        <dbReference type="Rhea" id="RHEA:12544"/>
        <dbReference type="ChEBI" id="CHEBI:15377"/>
        <dbReference type="ChEBI" id="CHEBI:15378"/>
        <dbReference type="ChEBI" id="CHEBI:29985"/>
        <dbReference type="ChEBI" id="CHEBI:30616"/>
        <dbReference type="ChEBI" id="CHEBI:43474"/>
        <dbReference type="ChEBI" id="CHEBI:58359"/>
        <dbReference type="ChEBI" id="CHEBI:77873"/>
        <dbReference type="ChEBI" id="CHEBI:77874"/>
        <dbReference type="ChEBI" id="CHEBI:456216"/>
        <dbReference type="EC" id="6.3.5.9"/>
    </reaction>
</comment>
<evidence type="ECO:0000256" key="6">
    <source>
        <dbReference type="ARBA" id="ARBA00022840"/>
    </source>
</evidence>
<evidence type="ECO:0000259" key="11">
    <source>
        <dbReference type="Pfam" id="PF07685"/>
    </source>
</evidence>
<keyword evidence="5 9" id="KW-0547">Nucleotide-binding</keyword>
<evidence type="ECO:0000256" key="9">
    <source>
        <dbReference type="HAMAP-Rule" id="MF_00027"/>
    </source>
</evidence>
<dbReference type="HAMAP" id="MF_00027">
    <property type="entry name" value="CobB_CbiA"/>
    <property type="match status" value="1"/>
</dbReference>
<comment type="caution">
    <text evidence="12">The sequence shown here is derived from an EMBL/GenBank/DDBJ whole genome shotgun (WGS) entry which is preliminary data.</text>
</comment>
<proteinExistence type="inferred from homology"/>
<evidence type="ECO:0000256" key="1">
    <source>
        <dbReference type="ARBA" id="ARBA00001946"/>
    </source>
</evidence>
<comment type="miscellaneous">
    <text evidence="9">The a and c carboxylates of hydrogenobyrinate are activated for nucleophilic attack via formation of a phosphorylated intermediate by ATP. CobB catalyzes first the amidation of the c-carboxylate, and then that of the a-carboxylate.</text>
</comment>
<feature type="active site" description="Nucleophile" evidence="9">
    <location>
        <position position="326"/>
    </location>
</feature>
<evidence type="ECO:0000256" key="4">
    <source>
        <dbReference type="ARBA" id="ARBA00022598"/>
    </source>
</evidence>
<keyword evidence="3 9" id="KW-0169">Cobalamin biosynthesis</keyword>
<dbReference type="Gene3D" id="3.40.50.300">
    <property type="entry name" value="P-loop containing nucleotide triphosphate hydrolases"/>
    <property type="match status" value="1"/>
</dbReference>
<dbReference type="Proteomes" id="UP001438953">
    <property type="component" value="Unassembled WGS sequence"/>
</dbReference>
<dbReference type="PROSITE" id="PS51274">
    <property type="entry name" value="GATASE_COBBQ"/>
    <property type="match status" value="1"/>
</dbReference>
<dbReference type="InterPro" id="IPR004484">
    <property type="entry name" value="CbiA/CobB_synth"/>
</dbReference>
<comment type="domain">
    <text evidence="9">Comprises of two domains. The C-terminal domain contains the binding site for glutamine and catalyzes the hydrolysis of this substrate to glutamate and ammonia. The N-terminal domain is anticipated to bind ATP and hydrogenobyrinate and catalyzes the ultimate synthesis of the diamide product. The ammonia produced via the glutaminase domain is probably translocated to the adjacent domain via a molecular tunnel, where it reacts with an activated intermediate.</text>
</comment>
<evidence type="ECO:0000256" key="5">
    <source>
        <dbReference type="ARBA" id="ARBA00022741"/>
    </source>
</evidence>
<dbReference type="Gene3D" id="3.40.50.880">
    <property type="match status" value="1"/>
</dbReference>
<dbReference type="Pfam" id="PF01656">
    <property type="entry name" value="CbiA"/>
    <property type="match status" value="1"/>
</dbReference>
<evidence type="ECO:0000256" key="8">
    <source>
        <dbReference type="ARBA" id="ARBA00022962"/>
    </source>
</evidence>
<protein>
    <recommendedName>
        <fullName evidence="9">Hydrogenobyrinate a,c-diamide synthase</fullName>
        <ecNumber evidence="9">6.3.5.9</ecNumber>
    </recommendedName>
    <alternativeName>
        <fullName evidence="9">Hydrogenobyrinic acid a,c-diamide synthase</fullName>
    </alternativeName>
</protein>
<gene>
    <name evidence="9" type="primary">cobB</name>
    <name evidence="12" type="ORF">VSX56_06480</name>
</gene>
<comment type="similarity">
    <text evidence="9">Belongs to the CobB/CbiA family.</text>
</comment>
<dbReference type="SUPFAM" id="SSF52317">
    <property type="entry name" value="Class I glutamine amidotransferase-like"/>
    <property type="match status" value="1"/>
</dbReference>
<evidence type="ECO:0000256" key="7">
    <source>
        <dbReference type="ARBA" id="ARBA00022842"/>
    </source>
</evidence>
<comment type="cofactor">
    <cofactor evidence="1 9">
        <name>Mg(2+)</name>
        <dbReference type="ChEBI" id="CHEBI:18420"/>
    </cofactor>
</comment>
<evidence type="ECO:0000313" key="13">
    <source>
        <dbReference type="Proteomes" id="UP001438953"/>
    </source>
</evidence>
<dbReference type="EC" id="6.3.5.9" evidence="9"/>
<dbReference type="InterPro" id="IPR002586">
    <property type="entry name" value="CobQ/CobB/MinD/ParA_Nub-bd_dom"/>
</dbReference>
<comment type="function">
    <text evidence="9">Catalyzes the ATP-dependent amidation of the two carboxylate groups at positions a and c of hydrogenobyrinate, using either L-glutamine or ammonia as the nitrogen source.</text>
</comment>
<dbReference type="NCBIfam" id="TIGR00379">
    <property type="entry name" value="cobB"/>
    <property type="match status" value="1"/>
</dbReference>
<evidence type="ECO:0000259" key="10">
    <source>
        <dbReference type="Pfam" id="PF01656"/>
    </source>
</evidence>
<keyword evidence="4 9" id="KW-0436">Ligase</keyword>
<name>A0ABV1SFW9_9RHOB</name>
<dbReference type="InterPro" id="IPR027417">
    <property type="entry name" value="P-loop_NTPase"/>
</dbReference>
<dbReference type="InterPro" id="IPR011698">
    <property type="entry name" value="GATase_3"/>
</dbReference>
<feature type="domain" description="CobB/CobQ-like glutamine amidotransferase" evidence="11">
    <location>
        <begin position="244"/>
        <end position="432"/>
    </location>
</feature>
<evidence type="ECO:0000256" key="2">
    <source>
        <dbReference type="ARBA" id="ARBA00006205"/>
    </source>
</evidence>
<dbReference type="PANTHER" id="PTHR43873:SF1">
    <property type="entry name" value="COBYRINATE A,C-DIAMIDE SYNTHASE"/>
    <property type="match status" value="1"/>
</dbReference>
<dbReference type="EMBL" id="JAYWLC010000004">
    <property type="protein sequence ID" value="MER5171419.1"/>
    <property type="molecule type" value="Genomic_DNA"/>
</dbReference>
<reference evidence="12 13" key="1">
    <citation type="submission" date="2024-01" db="EMBL/GenBank/DDBJ databases">
        <authorList>
            <person name="Deng Y."/>
            <person name="Su J."/>
        </authorList>
    </citation>
    <scope>NUCLEOTIDE SEQUENCE [LARGE SCALE GENOMIC DNA]</scope>
    <source>
        <strain evidence="12 13">CPCC 100088</strain>
    </source>
</reference>
<keyword evidence="7 9" id="KW-0460">Magnesium</keyword>
<dbReference type="InterPro" id="IPR029062">
    <property type="entry name" value="Class_I_gatase-like"/>
</dbReference>
<evidence type="ECO:0000256" key="3">
    <source>
        <dbReference type="ARBA" id="ARBA00022573"/>
    </source>
</evidence>
<evidence type="ECO:0000313" key="12">
    <source>
        <dbReference type="EMBL" id="MER5171419.1"/>
    </source>
</evidence>
<dbReference type="Pfam" id="PF07685">
    <property type="entry name" value="GATase_3"/>
    <property type="match status" value="1"/>
</dbReference>
<comment type="pathway">
    <text evidence="9">Cofactor biosynthesis; adenosylcobalamin biosynthesis; cob(II)yrinate a,c-diamide from precorrin-2 (aerobic route): step 9/10.</text>
</comment>
<dbReference type="NCBIfam" id="NF002204">
    <property type="entry name" value="PRK01077.1"/>
    <property type="match status" value="1"/>
</dbReference>
<dbReference type="SUPFAM" id="SSF52540">
    <property type="entry name" value="P-loop containing nucleoside triphosphate hydrolases"/>
    <property type="match status" value="1"/>
</dbReference>
<reference evidence="12 13" key="2">
    <citation type="submission" date="2024-06" db="EMBL/GenBank/DDBJ databases">
        <title>Thioclava kandeliae sp. nov. from a rhizosphere soil sample of Kandelia candel in a mangrove.</title>
        <authorList>
            <person name="Mu T."/>
        </authorList>
    </citation>
    <scope>NUCLEOTIDE SEQUENCE [LARGE SCALE GENOMIC DNA]</scope>
    <source>
        <strain evidence="12 13">CPCC 100088</strain>
    </source>
</reference>
<feature type="domain" description="CobQ/CobB/MinD/ParA nucleotide binding" evidence="10">
    <location>
        <begin position="5"/>
        <end position="190"/>
    </location>
</feature>
<keyword evidence="6 9" id="KW-0067">ATP-binding</keyword>
<dbReference type="PANTHER" id="PTHR43873">
    <property type="entry name" value="COBYRINATE A,C-DIAMIDE SYNTHASE"/>
    <property type="match status" value="1"/>
</dbReference>